<accession>A0AAW2I736</accession>
<gene>
    <name evidence="2" type="ORF">PYX00_005036</name>
</gene>
<evidence type="ECO:0000313" key="2">
    <source>
        <dbReference type="EMBL" id="KAL0277922.1"/>
    </source>
</evidence>
<dbReference type="AlphaFoldDB" id="A0AAW2I736"/>
<reference evidence="2" key="1">
    <citation type="journal article" date="2024" name="Gigascience">
        <title>Chromosome-level genome of the poultry shaft louse Menopon gallinae provides insight into the host-switching and adaptive evolution of parasitic lice.</title>
        <authorList>
            <person name="Xu Y."/>
            <person name="Ma L."/>
            <person name="Liu S."/>
            <person name="Liang Y."/>
            <person name="Liu Q."/>
            <person name="He Z."/>
            <person name="Tian L."/>
            <person name="Duan Y."/>
            <person name="Cai W."/>
            <person name="Li H."/>
            <person name="Song F."/>
        </authorList>
    </citation>
    <scope>NUCLEOTIDE SEQUENCE</scope>
    <source>
        <strain evidence="2">Cailab_2023a</strain>
    </source>
</reference>
<feature type="region of interest" description="Disordered" evidence="1">
    <location>
        <begin position="82"/>
        <end position="134"/>
    </location>
</feature>
<feature type="compositionally biased region" description="Basic and acidic residues" evidence="1">
    <location>
        <begin position="103"/>
        <end position="114"/>
    </location>
</feature>
<name>A0AAW2I736_9NEOP</name>
<proteinExistence type="predicted"/>
<sequence>MQTGEYHRENGLNLRENGMHLRENGLHLREDELRENGGNIENNLKLRLTNGHGNYDIAKITSNRHPISNGYAKHEYMGNPEDVKHYEASNPPSPNLDPQNSPESERKVNKETKTTRFFRHGSPPPPPPNARTRVAPRMTAPFADARTHLSRPAPARTEPLSFSLPLFFLEAFSASRKRRLRPTTVTGPKRDAGRTFANRYETSI</sequence>
<protein>
    <submittedName>
        <fullName evidence="2">Uncharacterized protein</fullName>
    </submittedName>
</protein>
<organism evidence="2">
    <name type="scientific">Menopon gallinae</name>
    <name type="common">poultry shaft louse</name>
    <dbReference type="NCBI Taxonomy" id="328185"/>
    <lineage>
        <taxon>Eukaryota</taxon>
        <taxon>Metazoa</taxon>
        <taxon>Ecdysozoa</taxon>
        <taxon>Arthropoda</taxon>
        <taxon>Hexapoda</taxon>
        <taxon>Insecta</taxon>
        <taxon>Pterygota</taxon>
        <taxon>Neoptera</taxon>
        <taxon>Paraneoptera</taxon>
        <taxon>Psocodea</taxon>
        <taxon>Troctomorpha</taxon>
        <taxon>Phthiraptera</taxon>
        <taxon>Amblycera</taxon>
        <taxon>Menoponidae</taxon>
        <taxon>Menopon</taxon>
    </lineage>
</organism>
<dbReference type="EMBL" id="JARGDH010000002">
    <property type="protein sequence ID" value="KAL0277922.1"/>
    <property type="molecule type" value="Genomic_DNA"/>
</dbReference>
<evidence type="ECO:0000256" key="1">
    <source>
        <dbReference type="SAM" id="MobiDB-lite"/>
    </source>
</evidence>
<comment type="caution">
    <text evidence="2">The sequence shown here is derived from an EMBL/GenBank/DDBJ whole genome shotgun (WGS) entry which is preliminary data.</text>
</comment>